<feature type="modified residue" description="N6-(pyridoxal phosphate)lysine" evidence="8 9">
    <location>
        <position position="285"/>
    </location>
</feature>
<dbReference type="Proteomes" id="UP000187408">
    <property type="component" value="Unassembled WGS sequence"/>
</dbReference>
<dbReference type="RefSeq" id="WP_076712344.1">
    <property type="nucleotide sequence ID" value="NZ_MOEN01000003.1"/>
</dbReference>
<dbReference type="OrthoDB" id="9787096at2"/>
<dbReference type="InterPro" id="IPR004534">
    <property type="entry name" value="SelA_trans"/>
</dbReference>
<gene>
    <name evidence="8" type="primary">selA</name>
    <name evidence="10" type="ORF">BLW93_01470</name>
</gene>
<sequence>MGKELLRKIPSVDRVLKMFPDGSKETKEAVRKGLDKLRKAILENQLHEITDEIIRKFITKEIEKAKKFNLRRVINATGVIIHTNLGRAPIDNEVAEHLKEIITGYSNLELNLETGKRGIRYQNVKELLKELTDAEDVCVVNNNAAAVLLVLSALAAGKEVIVSRGELIEIGGSFRIPDVMKQSGAILKEVGTTNKTHLKDYEEAISENTGLLLKVHTSNYKVLGFTESVDSKQLVELGRKHGIPVYEDLGSGSFIDVRHYGLSYEPTVQNIVKSGVDVISFSGDKLLGSAQAGIIIGKKELIEKIKRHPLNRALRIDKMTLAVLEATLKLYKNEEYQKIPVWRMISEPENSIKARAEKLHKLLAEKLPDTFSISVNREEAEIGGGALPLETLPTFVVEISIKDKSEEAFYELLRKEEPPVIGRLKNGKLLLDMRTVKEEEIEVLSKSVLSVAKKLIDG</sequence>
<evidence type="ECO:0000256" key="2">
    <source>
        <dbReference type="ARBA" id="ARBA00022490"/>
    </source>
</evidence>
<comment type="caution">
    <text evidence="10">The sequence shown here is derived from an EMBL/GenBank/DDBJ whole genome shotgun (WGS) entry which is preliminary data.</text>
</comment>
<dbReference type="GO" id="GO:0001514">
    <property type="term" value="P:selenocysteine incorporation"/>
    <property type="evidence" value="ECO:0007669"/>
    <property type="project" value="UniProtKB-UniRule"/>
</dbReference>
<keyword evidence="3 8" id="KW-0808">Transferase</keyword>
<comment type="similarity">
    <text evidence="7 8">Belongs to the SelA family.</text>
</comment>
<organism evidence="10 11">
    <name type="scientific">Desulfurobacterium indicum</name>
    <dbReference type="NCBI Taxonomy" id="1914305"/>
    <lineage>
        <taxon>Bacteria</taxon>
        <taxon>Pseudomonadati</taxon>
        <taxon>Aquificota</taxon>
        <taxon>Aquificia</taxon>
        <taxon>Desulfurobacteriales</taxon>
        <taxon>Desulfurobacteriaceae</taxon>
        <taxon>Desulfurobacterium</taxon>
    </lineage>
</organism>
<evidence type="ECO:0000256" key="3">
    <source>
        <dbReference type="ARBA" id="ARBA00022679"/>
    </source>
</evidence>
<proteinExistence type="inferred from homology"/>
<dbReference type="InterPro" id="IPR018319">
    <property type="entry name" value="SelA-like"/>
</dbReference>
<evidence type="ECO:0000256" key="4">
    <source>
        <dbReference type="ARBA" id="ARBA00022898"/>
    </source>
</evidence>
<dbReference type="GO" id="GO:0004125">
    <property type="term" value="F:L-seryl-tRNA(Sec) selenium transferase activity"/>
    <property type="evidence" value="ECO:0007669"/>
    <property type="project" value="UniProtKB-UniRule"/>
</dbReference>
<evidence type="ECO:0000256" key="9">
    <source>
        <dbReference type="PIRSR" id="PIRSR618319-50"/>
    </source>
</evidence>
<dbReference type="GO" id="GO:0001717">
    <property type="term" value="P:conversion of seryl-tRNAsec to selenocys-tRNAsec"/>
    <property type="evidence" value="ECO:0007669"/>
    <property type="project" value="UniProtKB-UniRule"/>
</dbReference>
<dbReference type="Gene3D" id="3.90.1150.180">
    <property type="match status" value="1"/>
</dbReference>
<keyword evidence="5 8" id="KW-0648">Protein biosynthesis</keyword>
<name>A0A1R1MN34_9BACT</name>
<dbReference type="EC" id="2.9.1.1" evidence="8"/>
<keyword evidence="11" id="KW-1185">Reference proteome</keyword>
<dbReference type="InterPro" id="IPR015421">
    <property type="entry name" value="PyrdxlP-dep_Trfase_major"/>
</dbReference>
<dbReference type="STRING" id="1914305.BLW93_01470"/>
<evidence type="ECO:0000313" key="11">
    <source>
        <dbReference type="Proteomes" id="UP000187408"/>
    </source>
</evidence>
<comment type="catalytic activity">
    <reaction evidence="8">
        <text>L-seryl-tRNA(Sec) + selenophosphate + H(+) = L-selenocysteinyl-tRNA(Sec) + phosphate</text>
        <dbReference type="Rhea" id="RHEA:22728"/>
        <dbReference type="Rhea" id="RHEA-COMP:9742"/>
        <dbReference type="Rhea" id="RHEA-COMP:9743"/>
        <dbReference type="ChEBI" id="CHEBI:15378"/>
        <dbReference type="ChEBI" id="CHEBI:16144"/>
        <dbReference type="ChEBI" id="CHEBI:43474"/>
        <dbReference type="ChEBI" id="CHEBI:78533"/>
        <dbReference type="ChEBI" id="CHEBI:78573"/>
        <dbReference type="EC" id="2.9.1.1"/>
    </reaction>
</comment>
<dbReference type="EMBL" id="MOEN01000003">
    <property type="protein sequence ID" value="OMH41187.1"/>
    <property type="molecule type" value="Genomic_DNA"/>
</dbReference>
<evidence type="ECO:0000256" key="8">
    <source>
        <dbReference type="HAMAP-Rule" id="MF_00423"/>
    </source>
</evidence>
<dbReference type="GO" id="GO:0005737">
    <property type="term" value="C:cytoplasm"/>
    <property type="evidence" value="ECO:0007669"/>
    <property type="project" value="UniProtKB-SubCell"/>
</dbReference>
<dbReference type="Gene3D" id="3.40.640.10">
    <property type="entry name" value="Type I PLP-dependent aspartate aminotransferase-like (Major domain)"/>
    <property type="match status" value="1"/>
</dbReference>
<dbReference type="PANTHER" id="PTHR32328">
    <property type="entry name" value="L-SERYL-TRNA(SEC) SELENIUM TRANSFERASE"/>
    <property type="match status" value="1"/>
</dbReference>
<keyword evidence="2 8" id="KW-0963">Cytoplasm</keyword>
<comment type="subcellular location">
    <subcellularLocation>
        <location evidence="8">Cytoplasm</location>
    </subcellularLocation>
</comment>
<comment type="cofactor">
    <cofactor evidence="1 8 9">
        <name>pyridoxal 5'-phosphate</name>
        <dbReference type="ChEBI" id="CHEBI:597326"/>
    </cofactor>
</comment>
<dbReference type="UniPathway" id="UPA00906">
    <property type="reaction ID" value="UER00896"/>
</dbReference>
<evidence type="ECO:0000256" key="6">
    <source>
        <dbReference type="ARBA" id="ARBA00023266"/>
    </source>
</evidence>
<comment type="function">
    <text evidence="8">Converts seryl-tRNA(Sec) to selenocysteinyl-tRNA(Sec) required for selenoprotein biosynthesis.</text>
</comment>
<dbReference type="AlphaFoldDB" id="A0A1R1MN34"/>
<evidence type="ECO:0000256" key="5">
    <source>
        <dbReference type="ARBA" id="ARBA00022917"/>
    </source>
</evidence>
<dbReference type="InterPro" id="IPR015424">
    <property type="entry name" value="PyrdxlP-dep_Trfase"/>
</dbReference>
<evidence type="ECO:0000313" key="10">
    <source>
        <dbReference type="EMBL" id="OMH41187.1"/>
    </source>
</evidence>
<accession>A0A1R1MN34</accession>
<dbReference type="HAMAP" id="MF_00423">
    <property type="entry name" value="SelA"/>
    <property type="match status" value="1"/>
</dbReference>
<protein>
    <recommendedName>
        <fullName evidence="8">L-seryl-tRNA(Sec) selenium transferase</fullName>
        <ecNumber evidence="8">2.9.1.1</ecNumber>
    </recommendedName>
    <alternativeName>
        <fullName evidence="8">Selenocysteine synthase</fullName>
        <shortName evidence="8">Sec synthase</shortName>
    </alternativeName>
    <alternativeName>
        <fullName evidence="8">Selenocysteinyl-tRNA(Sec) synthase</fullName>
    </alternativeName>
</protein>
<evidence type="ECO:0000256" key="1">
    <source>
        <dbReference type="ARBA" id="ARBA00001933"/>
    </source>
</evidence>
<keyword evidence="6 8" id="KW-0711">Selenium</keyword>
<keyword evidence="4 8" id="KW-0663">Pyridoxal phosphate</keyword>
<reference evidence="10 11" key="1">
    <citation type="submission" date="2016-10" db="EMBL/GenBank/DDBJ databases">
        <title>Genome sequence of a sulfur-reducing bacterium Desulfurobacterium indicum K6013.</title>
        <authorList>
            <person name="Cao J."/>
            <person name="Shao Z."/>
            <person name="Alain K."/>
            <person name="Jebbar M."/>
        </authorList>
    </citation>
    <scope>NUCLEOTIDE SEQUENCE [LARGE SCALE GENOMIC DNA]</scope>
    <source>
        <strain evidence="10 11">K6013</strain>
    </source>
</reference>
<dbReference type="NCBIfam" id="TIGR00474">
    <property type="entry name" value="selA"/>
    <property type="match status" value="1"/>
</dbReference>
<dbReference type="Pfam" id="PF03841">
    <property type="entry name" value="SelA"/>
    <property type="match status" value="1"/>
</dbReference>
<comment type="pathway">
    <text evidence="8">Aminoacyl-tRNA biosynthesis; selenocysteinyl-tRNA(Sec) biosynthesis; selenocysteinyl-tRNA(Sec) from L-seryl-tRNA(Sec) (bacterial route): step 1/1.</text>
</comment>
<dbReference type="PANTHER" id="PTHR32328:SF0">
    <property type="entry name" value="L-SERYL-TRNA(SEC) SELENIUM TRANSFERASE"/>
    <property type="match status" value="1"/>
</dbReference>
<dbReference type="SUPFAM" id="SSF53383">
    <property type="entry name" value="PLP-dependent transferases"/>
    <property type="match status" value="1"/>
</dbReference>
<evidence type="ECO:0000256" key="7">
    <source>
        <dbReference type="ARBA" id="ARBA00044507"/>
    </source>
</evidence>